<proteinExistence type="predicted"/>
<feature type="transmembrane region" description="Helical" evidence="2">
    <location>
        <begin position="360"/>
        <end position="378"/>
    </location>
</feature>
<name>A0A9P9I7H2_9HYPO</name>
<dbReference type="Pfam" id="PF20237">
    <property type="entry name" value="DUF6594"/>
    <property type="match status" value="1"/>
</dbReference>
<feature type="compositionally biased region" description="Low complexity" evidence="1">
    <location>
        <begin position="22"/>
        <end position="33"/>
    </location>
</feature>
<dbReference type="EMBL" id="JAGMUV010000044">
    <property type="protein sequence ID" value="KAH7110731.1"/>
    <property type="molecule type" value="Genomic_DNA"/>
</dbReference>
<evidence type="ECO:0000256" key="2">
    <source>
        <dbReference type="SAM" id="Phobius"/>
    </source>
</evidence>
<sequence>MANLPVITEWDDQSSVTGTNASPSESPISDTSSRTTQTSATNAPLFPQVPATTSQSTLRTVASSEDAVAGWPSLAKEMAEVPEFEAFSRFRELNIKNLLYYQVEIACLEAKLKSLEVRDAATKATGGLEANYSRLAERMIRCQDRSNPKDHLQWDVVTKIRERLKEYNASLLQHAQISALPEPDSDNVECLRQWLGKADGGNYKIMGKGSEAWGDQTRRKEEIPLSKRILPLIYSIFQPQEPTRTDLDLVTTQPRQKVDGLTRWVANEWIPFYHDWRYGGKKGKGDQGDVYQSKLETYSGVKMLRFTSAVATVVACLLPTLAIGVLTTAKGTLQKLGYIAGFTAMFSIGLMWLTDAGTSRVQIFTATAAFSAVLVVFVQNQ</sequence>
<dbReference type="OrthoDB" id="5342093at2759"/>
<evidence type="ECO:0000313" key="5">
    <source>
        <dbReference type="Proteomes" id="UP000738349"/>
    </source>
</evidence>
<feature type="domain" description="DUF6594" evidence="3">
    <location>
        <begin position="71"/>
        <end position="375"/>
    </location>
</feature>
<evidence type="ECO:0000256" key="1">
    <source>
        <dbReference type="SAM" id="MobiDB-lite"/>
    </source>
</evidence>
<dbReference type="Proteomes" id="UP000738349">
    <property type="component" value="Unassembled WGS sequence"/>
</dbReference>
<protein>
    <recommendedName>
        <fullName evidence="3">DUF6594 domain-containing protein</fullName>
    </recommendedName>
</protein>
<comment type="caution">
    <text evidence="4">The sequence shown here is derived from an EMBL/GenBank/DDBJ whole genome shotgun (WGS) entry which is preliminary data.</text>
</comment>
<dbReference type="AlphaFoldDB" id="A0A9P9I7H2"/>
<reference evidence="4" key="1">
    <citation type="journal article" date="2021" name="Nat. Commun.">
        <title>Genetic determinants of endophytism in the Arabidopsis root mycobiome.</title>
        <authorList>
            <person name="Mesny F."/>
            <person name="Miyauchi S."/>
            <person name="Thiergart T."/>
            <person name="Pickel B."/>
            <person name="Atanasova L."/>
            <person name="Karlsson M."/>
            <person name="Huettel B."/>
            <person name="Barry K.W."/>
            <person name="Haridas S."/>
            <person name="Chen C."/>
            <person name="Bauer D."/>
            <person name="Andreopoulos W."/>
            <person name="Pangilinan J."/>
            <person name="LaButti K."/>
            <person name="Riley R."/>
            <person name="Lipzen A."/>
            <person name="Clum A."/>
            <person name="Drula E."/>
            <person name="Henrissat B."/>
            <person name="Kohler A."/>
            <person name="Grigoriev I.V."/>
            <person name="Martin F.M."/>
            <person name="Hacquard S."/>
        </authorList>
    </citation>
    <scope>NUCLEOTIDE SEQUENCE</scope>
    <source>
        <strain evidence="4">MPI-CAGE-AT-0147</strain>
    </source>
</reference>
<accession>A0A9P9I7H2</accession>
<feature type="region of interest" description="Disordered" evidence="1">
    <location>
        <begin position="1"/>
        <end position="53"/>
    </location>
</feature>
<feature type="transmembrane region" description="Helical" evidence="2">
    <location>
        <begin position="336"/>
        <end position="354"/>
    </location>
</feature>
<keyword evidence="2" id="KW-1133">Transmembrane helix</keyword>
<dbReference type="PANTHER" id="PTHR34502:SF5">
    <property type="entry name" value="DUF6594 DOMAIN-CONTAINING PROTEIN"/>
    <property type="match status" value="1"/>
</dbReference>
<keyword evidence="5" id="KW-1185">Reference proteome</keyword>
<keyword evidence="2" id="KW-0472">Membrane</keyword>
<dbReference type="InterPro" id="IPR046529">
    <property type="entry name" value="DUF6594"/>
</dbReference>
<keyword evidence="2" id="KW-0812">Transmembrane</keyword>
<organism evidence="4 5">
    <name type="scientific">Dactylonectria macrodidyma</name>
    <dbReference type="NCBI Taxonomy" id="307937"/>
    <lineage>
        <taxon>Eukaryota</taxon>
        <taxon>Fungi</taxon>
        <taxon>Dikarya</taxon>
        <taxon>Ascomycota</taxon>
        <taxon>Pezizomycotina</taxon>
        <taxon>Sordariomycetes</taxon>
        <taxon>Hypocreomycetidae</taxon>
        <taxon>Hypocreales</taxon>
        <taxon>Nectriaceae</taxon>
        <taxon>Dactylonectria</taxon>
    </lineage>
</organism>
<dbReference type="PANTHER" id="PTHR34502">
    <property type="entry name" value="DUF6594 DOMAIN-CONTAINING PROTEIN-RELATED"/>
    <property type="match status" value="1"/>
</dbReference>
<gene>
    <name evidence="4" type="ORF">EDB81DRAFT_954024</name>
</gene>
<evidence type="ECO:0000259" key="3">
    <source>
        <dbReference type="Pfam" id="PF20237"/>
    </source>
</evidence>
<evidence type="ECO:0000313" key="4">
    <source>
        <dbReference type="EMBL" id="KAH7110731.1"/>
    </source>
</evidence>
<feature type="transmembrane region" description="Helical" evidence="2">
    <location>
        <begin position="306"/>
        <end position="329"/>
    </location>
</feature>